<dbReference type="SUPFAM" id="SSF55136">
    <property type="entry name" value="Probable bacterial effector-binding domain"/>
    <property type="match status" value="1"/>
</dbReference>
<gene>
    <name evidence="2" type="ORF">ACFOGP_11675</name>
</gene>
<dbReference type="InterPro" id="IPR011256">
    <property type="entry name" value="Reg_factor_effector_dom_sf"/>
</dbReference>
<keyword evidence="3" id="KW-1185">Reference proteome</keyword>
<dbReference type="InterPro" id="IPR029442">
    <property type="entry name" value="GyrI-like"/>
</dbReference>
<dbReference type="EMBL" id="JBHRTB010000010">
    <property type="protein sequence ID" value="MFC3143374.1"/>
    <property type="molecule type" value="Genomic_DNA"/>
</dbReference>
<protein>
    <submittedName>
        <fullName evidence="2">GyrI-like domain-containing protein</fullName>
    </submittedName>
</protein>
<comment type="caution">
    <text evidence="2">The sequence shown here is derived from an EMBL/GenBank/DDBJ whole genome shotgun (WGS) entry which is preliminary data.</text>
</comment>
<accession>A0ABV7GP43</accession>
<proteinExistence type="predicted"/>
<feature type="domain" description="AraC effector-binding" evidence="1">
    <location>
        <begin position="1"/>
        <end position="153"/>
    </location>
</feature>
<reference evidence="3" key="1">
    <citation type="journal article" date="2019" name="Int. J. Syst. Evol. Microbiol.">
        <title>The Global Catalogue of Microorganisms (GCM) 10K type strain sequencing project: providing services to taxonomists for standard genome sequencing and annotation.</title>
        <authorList>
            <consortium name="The Broad Institute Genomics Platform"/>
            <consortium name="The Broad Institute Genome Sequencing Center for Infectious Disease"/>
            <person name="Wu L."/>
            <person name="Ma J."/>
        </authorList>
    </citation>
    <scope>NUCLEOTIDE SEQUENCE [LARGE SCALE GENOMIC DNA]</scope>
    <source>
        <strain evidence="3">KCTC 52366</strain>
    </source>
</reference>
<organism evidence="2 3">
    <name type="scientific">Psychromarinibacter halotolerans</name>
    <dbReference type="NCBI Taxonomy" id="1775175"/>
    <lineage>
        <taxon>Bacteria</taxon>
        <taxon>Pseudomonadati</taxon>
        <taxon>Pseudomonadota</taxon>
        <taxon>Alphaproteobacteria</taxon>
        <taxon>Rhodobacterales</taxon>
        <taxon>Paracoccaceae</taxon>
        <taxon>Psychromarinibacter</taxon>
    </lineage>
</organism>
<evidence type="ECO:0000259" key="1">
    <source>
        <dbReference type="SMART" id="SM00871"/>
    </source>
</evidence>
<dbReference type="Pfam" id="PF06445">
    <property type="entry name" value="GyrI-like"/>
    <property type="match status" value="1"/>
</dbReference>
<dbReference type="RefSeq" id="WP_275630666.1">
    <property type="nucleotide sequence ID" value="NZ_JARGYD010000001.1"/>
</dbReference>
<sequence>MKFERVTLPEQPYMYVERACPMAEIGQHMGTAFTELFDFFARHGIQPQGGPMAVYPSMPSADTVRFRCGALVRAEDLGKGERMVQGGTLPEGPAMKTVHVGPYSTLNQTHGALWDHITEEDLDAAMPVWEIYIDDPQKTPEGDLRTEVYRALSEGR</sequence>
<name>A0ABV7GP43_9RHOB</name>
<evidence type="ECO:0000313" key="2">
    <source>
        <dbReference type="EMBL" id="MFC3143374.1"/>
    </source>
</evidence>
<dbReference type="Gene3D" id="3.20.80.10">
    <property type="entry name" value="Regulatory factor, effector binding domain"/>
    <property type="match status" value="1"/>
</dbReference>
<dbReference type="SMART" id="SM00871">
    <property type="entry name" value="AraC_E_bind"/>
    <property type="match status" value="1"/>
</dbReference>
<dbReference type="InterPro" id="IPR010499">
    <property type="entry name" value="AraC_E-bd"/>
</dbReference>
<evidence type="ECO:0000313" key="3">
    <source>
        <dbReference type="Proteomes" id="UP001595632"/>
    </source>
</evidence>
<dbReference type="Proteomes" id="UP001595632">
    <property type="component" value="Unassembled WGS sequence"/>
</dbReference>